<dbReference type="AlphaFoldDB" id="A0A1S7RYR1"/>
<protein>
    <recommendedName>
        <fullName evidence="2">DUF1468 domain-containing protein</fullName>
    </recommendedName>
</protein>
<reference evidence="3 4" key="1">
    <citation type="submission" date="2016-01" db="EMBL/GenBank/DDBJ databases">
        <authorList>
            <person name="Oliw E.H."/>
        </authorList>
    </citation>
    <scope>NUCLEOTIDE SEQUENCE [LARGE SCALE GENOMIC DNA]</scope>
    <source>
        <strain evidence="3 4">Kerr 14</strain>
    </source>
</reference>
<dbReference type="RefSeq" id="WP_080864691.1">
    <property type="nucleotide sequence ID" value="NZ_LT009731.1"/>
</dbReference>
<proteinExistence type="predicted"/>
<feature type="transmembrane region" description="Helical" evidence="1">
    <location>
        <begin position="12"/>
        <end position="31"/>
    </location>
</feature>
<name>A0A1S7RYR1_AGRTU</name>
<feature type="transmembrane region" description="Helical" evidence="1">
    <location>
        <begin position="84"/>
        <end position="113"/>
    </location>
</feature>
<evidence type="ECO:0000313" key="3">
    <source>
        <dbReference type="EMBL" id="CUX59514.1"/>
    </source>
</evidence>
<organism evidence="3 4">
    <name type="scientific">Agrobacterium tumefaciens str. Kerr 14</name>
    <dbReference type="NCBI Taxonomy" id="1183424"/>
    <lineage>
        <taxon>Bacteria</taxon>
        <taxon>Pseudomonadati</taxon>
        <taxon>Pseudomonadota</taxon>
        <taxon>Alphaproteobacteria</taxon>
        <taxon>Hyphomicrobiales</taxon>
        <taxon>Rhizobiaceae</taxon>
        <taxon>Rhizobium/Agrobacterium group</taxon>
        <taxon>Agrobacterium</taxon>
        <taxon>Agrobacterium tumefaciens complex</taxon>
    </lineage>
</organism>
<evidence type="ECO:0000259" key="2">
    <source>
        <dbReference type="Pfam" id="PF07331"/>
    </source>
</evidence>
<keyword evidence="1" id="KW-0472">Membrane</keyword>
<sequence>MAEHKNSSKLTANILSGVFFLVAAAGLYYGARPLSMGTNFQPGPGYMPTVIAALMFALGIALLLQDLLGKTPSEAWAAPKMRPFLAVAGIAAFALLIEPLGFIAAAFVLILLACIAYGRIRPVEVLLLSAVLILACILIFVVGLGQRIPLLP</sequence>
<dbReference type="Pfam" id="PF07331">
    <property type="entry name" value="TctB"/>
    <property type="match status" value="1"/>
</dbReference>
<dbReference type="Proteomes" id="UP000191897">
    <property type="component" value="Unassembled WGS sequence"/>
</dbReference>
<dbReference type="EMBL" id="FBWC01000027">
    <property type="protein sequence ID" value="CUX59514.1"/>
    <property type="molecule type" value="Genomic_DNA"/>
</dbReference>
<dbReference type="InterPro" id="IPR009936">
    <property type="entry name" value="DUF1468"/>
</dbReference>
<keyword evidence="1" id="KW-1133">Transmembrane helix</keyword>
<evidence type="ECO:0000313" key="4">
    <source>
        <dbReference type="Proteomes" id="UP000191897"/>
    </source>
</evidence>
<gene>
    <name evidence="3" type="ORF">AGR4C_Lc50328</name>
</gene>
<keyword evidence="1" id="KW-0812">Transmembrane</keyword>
<feature type="domain" description="DUF1468" evidence="2">
    <location>
        <begin position="16"/>
        <end position="149"/>
    </location>
</feature>
<accession>A0A1S7RYR1</accession>
<feature type="transmembrane region" description="Helical" evidence="1">
    <location>
        <begin position="43"/>
        <end position="64"/>
    </location>
</feature>
<feature type="transmembrane region" description="Helical" evidence="1">
    <location>
        <begin position="125"/>
        <end position="145"/>
    </location>
</feature>
<evidence type="ECO:0000256" key="1">
    <source>
        <dbReference type="SAM" id="Phobius"/>
    </source>
</evidence>